<dbReference type="InterPro" id="IPR013083">
    <property type="entry name" value="Znf_RING/FYVE/PHD"/>
</dbReference>
<dbReference type="FunFam" id="3.30.40.10:FF:000364">
    <property type="entry name" value="Protease-associated PA domain protein"/>
    <property type="match status" value="1"/>
</dbReference>
<evidence type="ECO:0000256" key="5">
    <source>
        <dbReference type="ARBA" id="ARBA00022723"/>
    </source>
</evidence>
<evidence type="ECO:0000256" key="9">
    <source>
        <dbReference type="ARBA" id="ARBA00023136"/>
    </source>
</evidence>
<evidence type="ECO:0000313" key="15">
    <source>
        <dbReference type="EMBL" id="KAF4339414.1"/>
    </source>
</evidence>
<dbReference type="OrthoDB" id="5357315at2759"/>
<dbReference type="InterPro" id="IPR051653">
    <property type="entry name" value="E3_ligase_sorting_rcpt"/>
</dbReference>
<reference evidence="15" key="1">
    <citation type="journal article" date="2017" name="Mycologia">
        <title>Fusarium algeriense, sp. nov., a novel toxigenic crown rot pathogen of durum wheat from Algeria is nested in the Fusarium burgessii species complex.</title>
        <authorList>
            <person name="Laraba I."/>
            <person name="Keddad A."/>
            <person name="Boureghda H."/>
            <person name="Abdallah N."/>
            <person name="Vaughan M.M."/>
            <person name="Proctor R.H."/>
            <person name="Busman M."/>
            <person name="O'Donnell K."/>
        </authorList>
    </citation>
    <scope>NUCLEOTIDE SEQUENCE</scope>
    <source>
        <strain evidence="15">NRRL 25174</strain>
    </source>
</reference>
<feature type="compositionally biased region" description="Basic and acidic residues" evidence="11">
    <location>
        <begin position="317"/>
        <end position="332"/>
    </location>
</feature>
<feature type="compositionally biased region" description="Basic residues" evidence="11">
    <location>
        <begin position="296"/>
        <end position="306"/>
    </location>
</feature>
<dbReference type="PANTHER" id="PTHR47168:SF1">
    <property type="entry name" value="OS02G0798600 PROTEIN"/>
    <property type="match status" value="1"/>
</dbReference>
<feature type="compositionally biased region" description="Pro residues" evidence="11">
    <location>
        <begin position="523"/>
        <end position="532"/>
    </location>
</feature>
<keyword evidence="8 12" id="KW-1133">Transmembrane helix</keyword>
<dbReference type="PANTHER" id="PTHR47168">
    <property type="entry name" value="RING ZINC FINGER DOMAIN SUPERFAMILY PROTEIN-RELATED"/>
    <property type="match status" value="1"/>
</dbReference>
<feature type="region of interest" description="Disordered" evidence="11">
    <location>
        <begin position="46"/>
        <end position="65"/>
    </location>
</feature>
<feature type="compositionally biased region" description="Polar residues" evidence="11">
    <location>
        <begin position="307"/>
        <end position="316"/>
    </location>
</feature>
<dbReference type="CDD" id="cd04813">
    <property type="entry name" value="PA_1"/>
    <property type="match status" value="1"/>
</dbReference>
<evidence type="ECO:0000256" key="4">
    <source>
        <dbReference type="ARBA" id="ARBA00022692"/>
    </source>
</evidence>
<proteinExistence type="predicted"/>
<feature type="signal peptide" evidence="13">
    <location>
        <begin position="1"/>
        <end position="23"/>
    </location>
</feature>
<reference evidence="15" key="2">
    <citation type="submission" date="2020-02" db="EMBL/GenBank/DDBJ databases">
        <title>Identification and distribution of gene clusters putatively required for synthesis of sphingolipid metabolism inhibitors in phylogenetically diverse species of the filamentous fungus Fusarium.</title>
        <authorList>
            <person name="Kim H.-S."/>
            <person name="Busman M."/>
            <person name="Brown D.W."/>
            <person name="Divon H."/>
            <person name="Uhlig S."/>
            <person name="Proctor R.H."/>
        </authorList>
    </citation>
    <scope>NUCLEOTIDE SEQUENCE</scope>
    <source>
        <strain evidence="15">NRRL 25174</strain>
    </source>
</reference>
<dbReference type="CDD" id="cd16454">
    <property type="entry name" value="RING-H2_PA-TM-RING"/>
    <property type="match status" value="1"/>
</dbReference>
<evidence type="ECO:0000313" key="16">
    <source>
        <dbReference type="Proteomes" id="UP000730481"/>
    </source>
</evidence>
<organism evidence="15 16">
    <name type="scientific">Fusarium beomiforme</name>
    <dbReference type="NCBI Taxonomy" id="44412"/>
    <lineage>
        <taxon>Eukaryota</taxon>
        <taxon>Fungi</taxon>
        <taxon>Dikarya</taxon>
        <taxon>Ascomycota</taxon>
        <taxon>Pezizomycotina</taxon>
        <taxon>Sordariomycetes</taxon>
        <taxon>Hypocreomycetidae</taxon>
        <taxon>Hypocreales</taxon>
        <taxon>Nectriaceae</taxon>
        <taxon>Fusarium</taxon>
        <taxon>Fusarium burgessii species complex</taxon>
    </lineage>
</organism>
<dbReference type="Pfam" id="PF13639">
    <property type="entry name" value="zf-RING_2"/>
    <property type="match status" value="1"/>
</dbReference>
<feature type="region of interest" description="Disordered" evidence="11">
    <location>
        <begin position="513"/>
        <end position="586"/>
    </location>
</feature>
<feature type="region of interest" description="Disordered" evidence="11">
    <location>
        <begin position="650"/>
        <end position="712"/>
    </location>
</feature>
<evidence type="ECO:0000259" key="14">
    <source>
        <dbReference type="PROSITE" id="PS50089"/>
    </source>
</evidence>
<comment type="subcellular location">
    <subcellularLocation>
        <location evidence="2">Membrane</location>
        <topology evidence="2">Single-pass membrane protein</topology>
    </subcellularLocation>
</comment>
<feature type="compositionally biased region" description="Basic residues" evidence="11">
    <location>
        <begin position="335"/>
        <end position="356"/>
    </location>
</feature>
<evidence type="ECO:0000256" key="2">
    <source>
        <dbReference type="ARBA" id="ARBA00004167"/>
    </source>
</evidence>
<dbReference type="SMART" id="SM00184">
    <property type="entry name" value="RING"/>
    <property type="match status" value="1"/>
</dbReference>
<keyword evidence="16" id="KW-1185">Reference proteome</keyword>
<keyword evidence="6 10" id="KW-0863">Zinc-finger</keyword>
<feature type="region of interest" description="Disordered" evidence="11">
    <location>
        <begin position="281"/>
        <end position="383"/>
    </location>
</feature>
<dbReference type="InterPro" id="IPR003137">
    <property type="entry name" value="PA_domain"/>
</dbReference>
<dbReference type="Pfam" id="PF02225">
    <property type="entry name" value="PA"/>
    <property type="match status" value="1"/>
</dbReference>
<dbReference type="Gene3D" id="3.30.40.10">
    <property type="entry name" value="Zinc/RING finger domain, C3HC4 (zinc finger)"/>
    <property type="match status" value="1"/>
</dbReference>
<evidence type="ECO:0000256" key="7">
    <source>
        <dbReference type="ARBA" id="ARBA00022833"/>
    </source>
</evidence>
<dbReference type="GO" id="GO:0008270">
    <property type="term" value="F:zinc ion binding"/>
    <property type="evidence" value="ECO:0007669"/>
    <property type="project" value="UniProtKB-KW"/>
</dbReference>
<sequence>MRPPRVFVLILFITASLLLFCRAISSSLRTAYADYPAGNFKSKQKISFKSSQSRSQDDDSKKSPKSVWNSMYYNTPFSLFPPNAAISLTDDNSTSFAARPAAFGPRLAVHGLSGQLWVGSGFAEDALIHGTGELGCSDTPGWNERAEAIALHKALRAAVPSVATSRSFTSARAKRSRVVIPNAGNGHTTSSHVSEMHDHSEIEGKVALLMRGGCGFLDKVMWAQRRGALAVIVGDNQKGGPLIQMFAHGPEVDNVTIPSVFTARTTAQLLSALTQPGSFIEDTLDNQGNPVLRVQRGPKSKKHNKQGIKSTITASTNDRRSTDDSQNEERSTKPASKKRKTALRYSRKTFTRKTKVVRGSPKEIRSPLLSEDNYDDWKHPGSRRFKPVIPSKASLVRDRTSNDDPAPDEEEILVEFLTEDENNVLDFSHERSEDKEGEPDATDEAHDGLWVTITPTSNSSPFFDTLLVLVISPLVTLSFVYALLILRARIRRRRWRAPKSVVERLPVRTYHTVAPSPTLTPRAPSPSAPTPTTPLLQESPSRPRPRSRGSAGTPEEETRSSDAIPTPSNPTRNNARPEREKGSGGFSAEWKKYMGRQIECVVCLEEYIDGVSQVMSLPCGHEFHVECITPWLTTRRRTCPICKGDVVRSLAHGSSSEPHYEPYRDDASDDDDDDDDDDGTIAEASGSRSEGHESDLEQGLHTTDPRSSRWSRHDGWLSIFSNGLGRARSPSPEDRNR</sequence>
<feature type="compositionally biased region" description="Basic and acidic residues" evidence="11">
    <location>
        <begin position="703"/>
        <end position="712"/>
    </location>
</feature>
<keyword evidence="9 12" id="KW-0472">Membrane</keyword>
<evidence type="ECO:0000256" key="8">
    <source>
        <dbReference type="ARBA" id="ARBA00022989"/>
    </source>
</evidence>
<comment type="catalytic activity">
    <reaction evidence="1">
        <text>S-ubiquitinyl-[E2 ubiquitin-conjugating enzyme]-L-cysteine + [acceptor protein]-L-lysine = [E2 ubiquitin-conjugating enzyme]-L-cysteine + N(6)-ubiquitinyl-[acceptor protein]-L-lysine.</text>
        <dbReference type="EC" id="2.3.2.27"/>
    </reaction>
</comment>
<evidence type="ECO:0000256" key="1">
    <source>
        <dbReference type="ARBA" id="ARBA00000900"/>
    </source>
</evidence>
<dbReference type="Proteomes" id="UP000730481">
    <property type="component" value="Unassembled WGS sequence"/>
</dbReference>
<dbReference type="EC" id="2.3.2.27" evidence="3"/>
<dbReference type="AlphaFoldDB" id="A0A9P5AIV5"/>
<dbReference type="SUPFAM" id="SSF57850">
    <property type="entry name" value="RING/U-box"/>
    <property type="match status" value="1"/>
</dbReference>
<name>A0A9P5AIV5_9HYPO</name>
<gene>
    <name evidence="15" type="ORF">FBEOM_6699</name>
</gene>
<accession>A0A9P5AIV5</accession>
<evidence type="ECO:0000256" key="13">
    <source>
        <dbReference type="SAM" id="SignalP"/>
    </source>
</evidence>
<keyword evidence="13" id="KW-0732">Signal</keyword>
<dbReference type="Gene3D" id="3.50.30.30">
    <property type="match status" value="1"/>
</dbReference>
<evidence type="ECO:0000256" key="6">
    <source>
        <dbReference type="ARBA" id="ARBA00022771"/>
    </source>
</evidence>
<dbReference type="SUPFAM" id="SSF52025">
    <property type="entry name" value="PA domain"/>
    <property type="match status" value="1"/>
</dbReference>
<dbReference type="InterPro" id="IPR046450">
    <property type="entry name" value="PA_dom_sf"/>
</dbReference>
<keyword evidence="7" id="KW-0862">Zinc</keyword>
<dbReference type="EMBL" id="PVQB02000286">
    <property type="protein sequence ID" value="KAF4339414.1"/>
    <property type="molecule type" value="Genomic_DNA"/>
</dbReference>
<keyword evidence="5" id="KW-0479">Metal-binding</keyword>
<dbReference type="InterPro" id="IPR001841">
    <property type="entry name" value="Znf_RING"/>
</dbReference>
<keyword evidence="4 12" id="KW-0812">Transmembrane</keyword>
<evidence type="ECO:0000256" key="12">
    <source>
        <dbReference type="SAM" id="Phobius"/>
    </source>
</evidence>
<evidence type="ECO:0000256" key="11">
    <source>
        <dbReference type="SAM" id="MobiDB-lite"/>
    </source>
</evidence>
<evidence type="ECO:0000256" key="3">
    <source>
        <dbReference type="ARBA" id="ARBA00012483"/>
    </source>
</evidence>
<feature type="compositionally biased region" description="Acidic residues" evidence="11">
    <location>
        <begin position="667"/>
        <end position="680"/>
    </location>
</feature>
<feature type="transmembrane region" description="Helical" evidence="12">
    <location>
        <begin position="466"/>
        <end position="486"/>
    </location>
</feature>
<comment type="caution">
    <text evidence="15">The sequence shown here is derived from an EMBL/GenBank/DDBJ whole genome shotgun (WGS) entry which is preliminary data.</text>
</comment>
<evidence type="ECO:0000256" key="10">
    <source>
        <dbReference type="PROSITE-ProRule" id="PRU00175"/>
    </source>
</evidence>
<feature type="domain" description="RING-type" evidence="14">
    <location>
        <begin position="600"/>
        <end position="643"/>
    </location>
</feature>
<dbReference type="GO" id="GO:0061630">
    <property type="term" value="F:ubiquitin protein ligase activity"/>
    <property type="evidence" value="ECO:0007669"/>
    <property type="project" value="UniProtKB-EC"/>
</dbReference>
<feature type="chain" id="PRO_5040447584" description="RING-type E3 ubiquitin transferase" evidence="13">
    <location>
        <begin position="24"/>
        <end position="737"/>
    </location>
</feature>
<dbReference type="GO" id="GO:0016020">
    <property type="term" value="C:membrane"/>
    <property type="evidence" value="ECO:0007669"/>
    <property type="project" value="UniProtKB-SubCell"/>
</dbReference>
<dbReference type="PROSITE" id="PS50089">
    <property type="entry name" value="ZF_RING_2"/>
    <property type="match status" value="1"/>
</dbReference>
<protein>
    <recommendedName>
        <fullName evidence="3">RING-type E3 ubiquitin transferase</fullName>
        <ecNumber evidence="3">2.3.2.27</ecNumber>
    </recommendedName>
</protein>